<evidence type="ECO:0000256" key="2">
    <source>
        <dbReference type="ARBA" id="ARBA00012417"/>
    </source>
</evidence>
<dbReference type="OrthoDB" id="394423at2"/>
<evidence type="ECO:0000256" key="3">
    <source>
        <dbReference type="ARBA" id="ARBA00022679"/>
    </source>
</evidence>
<dbReference type="InterPro" id="IPR036397">
    <property type="entry name" value="RNaseH_sf"/>
</dbReference>
<dbReference type="GO" id="GO:0003887">
    <property type="term" value="F:DNA-directed DNA polymerase activity"/>
    <property type="evidence" value="ECO:0007669"/>
    <property type="project" value="UniProtKB-KW"/>
</dbReference>
<evidence type="ECO:0000313" key="7">
    <source>
        <dbReference type="Proteomes" id="UP000260680"/>
    </source>
</evidence>
<dbReference type="EC" id="2.7.7.7" evidence="2"/>
<accession>A0A3E2NBA8</accession>
<dbReference type="Proteomes" id="UP000260680">
    <property type="component" value="Unassembled WGS sequence"/>
</dbReference>
<dbReference type="GO" id="GO:0000166">
    <property type="term" value="F:nucleotide binding"/>
    <property type="evidence" value="ECO:0007669"/>
    <property type="project" value="InterPro"/>
</dbReference>
<dbReference type="SUPFAM" id="SSF56672">
    <property type="entry name" value="DNA/RNA polymerases"/>
    <property type="match status" value="1"/>
</dbReference>
<dbReference type="InterPro" id="IPR043502">
    <property type="entry name" value="DNA/RNA_pol_sf"/>
</dbReference>
<sequence>MLDREIYGYDFECYSKINWWCLTLINKEQRDKPITIINDRNQLIEFFNQHRDAIYVGYNSRQYDQFLFKGILDGINPSYINDQLVEFGKKGYQIVRNAKKYHLNNYDVILKDRSLKQLEAYMGDMIKETDVPFDIDRLLTEEEIEQIIAYNIHDVKETLRVLDATMDDFEAQLDMISMFELDMEMFNKTKAQLAASILGAVDQHTLDDEFDITLPKNLKMPGKYQYIIDWYNKPENKSYKLPLKTEVVSNSTRQLVTVVGGVPCVYGYGGLHGSKDNEIFEGILVTMDVASLYPSLMINEGFASRKLKNPKDFENMRDRRLELKKAKDSRQKPLKIVINSAYGILKDINSACYDPVQSNNVCIAGQLYLTELAARLEDLCEILQINTDGIYVRVNTLADVDKVKAISKEWETRTKLDLEFDVYEHGRLVQKDVNNYLLIDLDDGHYKCKGAYVKKLSSIDNDLPILNKAVVNYFVHDIPVEQTIRSTTELIEFQKVIKLTNLYKGVVYGEGKKVKVDGKDKIMVEDGTPLKEKVHRVFASIRPDDKGIYKVKIEKGKKSYEKVSYTPDKCFINNDDIQGVTVPDYLDLQYYIDAANDRIKQFLTKEEVKIDETPNVLFDFMCNSKNFYEFLEKCNSHGITKKVLEGYLIADCCSVYGKTQKLLTFRDYFTVLYGKEKITVTTLDKKITDNAIKQIIIQCSELSKSGKSYNNLDYKKALQLIFDTLENTHINPYEIMEMQVSKFNEVRYRDETLSTNRWFVLNTRNVVSPNIIIYNMNNGEIKYQKVRKDVFKILPLQDGDIIDVIKTEKEFSKKIIGKDDEGLNIIAADITRENEVITQYDLVFRNYGNGKSLIPESEVC</sequence>
<keyword evidence="4" id="KW-0548">Nucleotidyltransferase</keyword>
<proteinExistence type="inferred from homology"/>
<dbReference type="RefSeq" id="WP_117417680.1">
    <property type="nucleotide sequence ID" value="NZ_QOHO01000043.1"/>
</dbReference>
<protein>
    <recommendedName>
        <fullName evidence="2">DNA-directed DNA polymerase</fullName>
        <ecNumber evidence="2">2.7.7.7</ecNumber>
    </recommendedName>
</protein>
<evidence type="ECO:0000256" key="1">
    <source>
        <dbReference type="ARBA" id="ARBA00005755"/>
    </source>
</evidence>
<comment type="caution">
    <text evidence="6">The sequence shown here is derived from an EMBL/GenBank/DDBJ whole genome shotgun (WGS) entry which is preliminary data.</text>
</comment>
<dbReference type="Gene3D" id="3.30.420.10">
    <property type="entry name" value="Ribonuclease H-like superfamily/Ribonuclease H"/>
    <property type="match status" value="1"/>
</dbReference>
<keyword evidence="3" id="KW-0808">Transferase</keyword>
<dbReference type="InterPro" id="IPR006172">
    <property type="entry name" value="DNA-dir_DNA_pol_B"/>
</dbReference>
<reference evidence="6 7" key="1">
    <citation type="submission" date="2018-07" db="EMBL/GenBank/DDBJ databases">
        <title>New species, Clostridium PI-S10-A1B.</title>
        <authorList>
            <person name="Krishna G."/>
            <person name="Summeta K."/>
            <person name="Shikha S."/>
            <person name="Prabhu P.B."/>
            <person name="Suresh K."/>
        </authorList>
    </citation>
    <scope>NUCLEOTIDE SEQUENCE [LARGE SCALE GENOMIC DNA]</scope>
    <source>
        <strain evidence="6 7">PI-S10-A1B</strain>
    </source>
</reference>
<dbReference type="GO" id="GO:0003676">
    <property type="term" value="F:nucleic acid binding"/>
    <property type="evidence" value="ECO:0007669"/>
    <property type="project" value="InterPro"/>
</dbReference>
<dbReference type="AlphaFoldDB" id="A0A3E2NBA8"/>
<evidence type="ECO:0000256" key="5">
    <source>
        <dbReference type="ARBA" id="ARBA00022932"/>
    </source>
</evidence>
<gene>
    <name evidence="6" type="ORF">DS742_14435</name>
</gene>
<evidence type="ECO:0000256" key="4">
    <source>
        <dbReference type="ARBA" id="ARBA00022695"/>
    </source>
</evidence>
<dbReference type="Gene3D" id="3.90.1600.10">
    <property type="entry name" value="Palm domain of DNA polymerase"/>
    <property type="match status" value="1"/>
</dbReference>
<evidence type="ECO:0000313" key="6">
    <source>
        <dbReference type="EMBL" id="RFZ78307.1"/>
    </source>
</evidence>
<name>A0A3E2NBA8_9FIRM</name>
<organism evidence="6 7">
    <name type="scientific">Lacrimispora amygdalina</name>
    <dbReference type="NCBI Taxonomy" id="253257"/>
    <lineage>
        <taxon>Bacteria</taxon>
        <taxon>Bacillati</taxon>
        <taxon>Bacillota</taxon>
        <taxon>Clostridia</taxon>
        <taxon>Lachnospirales</taxon>
        <taxon>Lachnospiraceae</taxon>
        <taxon>Lacrimispora</taxon>
    </lineage>
</organism>
<dbReference type="EMBL" id="QOHO01000043">
    <property type="protein sequence ID" value="RFZ78307.1"/>
    <property type="molecule type" value="Genomic_DNA"/>
</dbReference>
<keyword evidence="5" id="KW-0239">DNA-directed DNA polymerase</keyword>
<comment type="similarity">
    <text evidence="1">Belongs to the DNA polymerase type-B family.</text>
</comment>
<dbReference type="SMART" id="SM00486">
    <property type="entry name" value="POLBc"/>
    <property type="match status" value="1"/>
</dbReference>
<dbReference type="InterPro" id="IPR023211">
    <property type="entry name" value="DNA_pol_palm_dom_sf"/>
</dbReference>